<evidence type="ECO:0000313" key="2">
    <source>
        <dbReference type="EMBL" id="SDF58927.1"/>
    </source>
</evidence>
<feature type="domain" description="Spore protein YkvP/CgeB glycosyl transferase-like" evidence="1">
    <location>
        <begin position="232"/>
        <end position="344"/>
    </location>
</feature>
<evidence type="ECO:0000259" key="1">
    <source>
        <dbReference type="Pfam" id="PF13524"/>
    </source>
</evidence>
<proteinExistence type="predicted"/>
<dbReference type="InterPro" id="IPR055259">
    <property type="entry name" value="YkvP/CgeB_Glyco_trans-like"/>
</dbReference>
<keyword evidence="2" id="KW-0808">Transferase</keyword>
<reference evidence="2 3" key="1">
    <citation type="submission" date="2016-10" db="EMBL/GenBank/DDBJ databases">
        <authorList>
            <person name="de Groot N.N."/>
        </authorList>
    </citation>
    <scope>NUCLEOTIDE SEQUENCE [LARGE SCALE GENOMIC DNA]</scope>
    <source>
        <strain evidence="2 3">R5</strain>
    </source>
</reference>
<sequence length="355" mass="39993">MRLFQNNGLSRGFRAHRRETAYRNFAAGRAQFLDTRFTASHILLPVLTDSPDAFYTNGDDERLQLLWAKENNLRTDDLEQILLAQIEQHRTEVFYNLDPIRYSSKFVAKLPGCVKKSIAWRAAPSGNADLTEYGLVVCNFASILENWRQKGCNVASFFPAHDPVMDSYANGRAEELDVIFIGGYTRHHVKRSQAMRAAASAPGVRARFYLEDSRLTRLANALAPLPVLRSYRHPEDIRLIRADPVYGRDAYAAMAKSRMVFNGAIDMAGEDRGNMRCFETPGCGSVLLTDAGHYPEGFVDGETMLVYSSPEQIPELIGKLMKDEKLATSIAQAGHAMVKERYSKALQWTKFQELI</sequence>
<organism evidence="2 3">
    <name type="scientific">Bradyrhizobium brasilense</name>
    <dbReference type="NCBI Taxonomy" id="1419277"/>
    <lineage>
        <taxon>Bacteria</taxon>
        <taxon>Pseudomonadati</taxon>
        <taxon>Pseudomonadota</taxon>
        <taxon>Alphaproteobacteria</taxon>
        <taxon>Hyphomicrobiales</taxon>
        <taxon>Nitrobacteraceae</taxon>
        <taxon>Bradyrhizobium</taxon>
    </lineage>
</organism>
<gene>
    <name evidence="2" type="ORF">SAMN05216337_106224</name>
</gene>
<dbReference type="GO" id="GO:0016740">
    <property type="term" value="F:transferase activity"/>
    <property type="evidence" value="ECO:0007669"/>
    <property type="project" value="UniProtKB-KW"/>
</dbReference>
<accession>A0A1G7MAY2</accession>
<dbReference type="EMBL" id="FMZW01000062">
    <property type="protein sequence ID" value="SDF58927.1"/>
    <property type="molecule type" value="Genomic_DNA"/>
</dbReference>
<name>A0A1G7MAY2_9BRAD</name>
<dbReference type="AlphaFoldDB" id="A0A1G7MAY2"/>
<evidence type="ECO:0000313" key="3">
    <source>
        <dbReference type="Proteomes" id="UP000199245"/>
    </source>
</evidence>
<protein>
    <submittedName>
        <fullName evidence="2">Glycosyl transferases group 1</fullName>
    </submittedName>
</protein>
<dbReference type="Pfam" id="PF13524">
    <property type="entry name" value="Glyco_trans_1_2"/>
    <property type="match status" value="1"/>
</dbReference>
<dbReference type="Proteomes" id="UP000199245">
    <property type="component" value="Unassembled WGS sequence"/>
</dbReference>
<dbReference type="Gene3D" id="3.40.50.2000">
    <property type="entry name" value="Glycogen Phosphorylase B"/>
    <property type="match status" value="1"/>
</dbReference>
<dbReference type="RefSeq" id="WP_092089905.1">
    <property type="nucleotide sequence ID" value="NZ_FMZW01000062.1"/>
</dbReference>